<feature type="signal peptide" evidence="1">
    <location>
        <begin position="1"/>
        <end position="21"/>
    </location>
</feature>
<evidence type="ECO:0000256" key="1">
    <source>
        <dbReference type="SAM" id="SignalP"/>
    </source>
</evidence>
<accession>A0AAV4AQG8</accession>
<dbReference type="PANTHER" id="PTHR10773">
    <property type="entry name" value="DNA-DIRECTED RNA POLYMERASES I, II, AND III SUBUNIT RPABC2"/>
    <property type="match status" value="1"/>
</dbReference>
<reference evidence="2 3" key="1">
    <citation type="journal article" date="2021" name="Elife">
        <title>Chloroplast acquisition without the gene transfer in kleptoplastic sea slugs, Plakobranchus ocellatus.</title>
        <authorList>
            <person name="Maeda T."/>
            <person name="Takahashi S."/>
            <person name="Yoshida T."/>
            <person name="Shimamura S."/>
            <person name="Takaki Y."/>
            <person name="Nagai Y."/>
            <person name="Toyoda A."/>
            <person name="Suzuki Y."/>
            <person name="Arimoto A."/>
            <person name="Ishii H."/>
            <person name="Satoh N."/>
            <person name="Nishiyama T."/>
            <person name="Hasebe M."/>
            <person name="Maruyama T."/>
            <person name="Minagawa J."/>
            <person name="Obokata J."/>
            <person name="Shigenobu S."/>
        </authorList>
    </citation>
    <scope>NUCLEOTIDE SEQUENCE [LARGE SCALE GENOMIC DNA]</scope>
</reference>
<evidence type="ECO:0000313" key="3">
    <source>
        <dbReference type="Proteomes" id="UP000735302"/>
    </source>
</evidence>
<keyword evidence="1" id="KW-0732">Signal</keyword>
<organism evidence="2 3">
    <name type="scientific">Plakobranchus ocellatus</name>
    <dbReference type="NCBI Taxonomy" id="259542"/>
    <lineage>
        <taxon>Eukaryota</taxon>
        <taxon>Metazoa</taxon>
        <taxon>Spiralia</taxon>
        <taxon>Lophotrochozoa</taxon>
        <taxon>Mollusca</taxon>
        <taxon>Gastropoda</taxon>
        <taxon>Heterobranchia</taxon>
        <taxon>Euthyneura</taxon>
        <taxon>Panpulmonata</taxon>
        <taxon>Sacoglossa</taxon>
        <taxon>Placobranchoidea</taxon>
        <taxon>Plakobranchidae</taxon>
        <taxon>Plakobranchus</taxon>
    </lineage>
</organism>
<comment type="caution">
    <text evidence="2">The sequence shown here is derived from an EMBL/GenBank/DDBJ whole genome shotgun (WGS) entry which is preliminary data.</text>
</comment>
<evidence type="ECO:0000313" key="2">
    <source>
        <dbReference type="EMBL" id="GFO09182.1"/>
    </source>
</evidence>
<keyword evidence="3" id="KW-1185">Reference proteome</keyword>
<proteinExistence type="predicted"/>
<sequence>MSGQLASTFLVMLSIKQIFQCDLCISYKQGNCKKKKYDDHIARKLAAQAEKKCVKEMTDDTTSVWTMDVQSVLPCPRTKASSLFYRTKLVLHNMTYCNLKTKEGYCYVFDETHRNVSNEMFGWLHHSHFTKYCEKNPTIMNLIIFSDDCGYQNKCCSVANSLVQLALERDITVEQKYLVSGHTQMECDSMQLH</sequence>
<feature type="chain" id="PRO_5043528519" evidence="1">
    <location>
        <begin position="22"/>
        <end position="193"/>
    </location>
</feature>
<dbReference type="Proteomes" id="UP000735302">
    <property type="component" value="Unassembled WGS sequence"/>
</dbReference>
<dbReference type="AlphaFoldDB" id="A0AAV4AQG8"/>
<dbReference type="PANTHER" id="PTHR10773:SF19">
    <property type="match status" value="1"/>
</dbReference>
<name>A0AAV4AQG8_9GAST</name>
<protein>
    <submittedName>
        <fullName evidence="2">Uncharacterized protein</fullName>
    </submittedName>
</protein>
<gene>
    <name evidence="2" type="ORF">PoB_003568700</name>
</gene>
<dbReference type="EMBL" id="BLXT01004061">
    <property type="protein sequence ID" value="GFO09182.1"/>
    <property type="molecule type" value="Genomic_DNA"/>
</dbReference>